<sequence length="409" mass="45622">MPRVKPFQAIRPNPESAAKVASVPYDVVNREEAAELASGNPDSFLHVVRPDIDLPADTNPYADEVYATARKNLDRLLNDGVLVRDDKERLFVYRQIMNGVAQSGIVCCCHIDDYENNLILKHEKTRKVKEDDRTRHVQTLNAHTGPVFLTYKDVAAVDEMVDAVQKGEPLYDFTAPDGVQHTVWAIEDATPYQQELNAVESFYVADGHHRSASAWRAGAERRAANPDHTGDEEYNWFLTVLFPARQLNILSYNRIIKDLNGQSVDDVLNALAKVGQVEPTNDPVPEAAGSFCIYLENSWYRLTVSPDTIDQDDPIASLDVAILEQRVLEPIFGIGDVRTDSRIDFVGGIRGTDELKKRVDSGDWACAVSMFPTSIVQLMSVSDAGEIMPPKSTWFEPKLRSGLLVHSLD</sequence>
<accession>A0A1P8WKY2</accession>
<dbReference type="RefSeq" id="WP_077028472.1">
    <property type="nucleotide sequence ID" value="NZ_CP017641.1"/>
</dbReference>
<evidence type="ECO:0000313" key="1">
    <source>
        <dbReference type="EMBL" id="APZ94707.1"/>
    </source>
</evidence>
<dbReference type="PIRSF" id="PIRSF033563">
    <property type="entry name" value="UCP033563"/>
    <property type="match status" value="1"/>
</dbReference>
<dbReference type="AlphaFoldDB" id="A0A1P8WKY2"/>
<keyword evidence="2" id="KW-1185">Reference proteome</keyword>
<organism evidence="1 2">
    <name type="scientific">Fuerstiella marisgermanici</name>
    <dbReference type="NCBI Taxonomy" id="1891926"/>
    <lineage>
        <taxon>Bacteria</taxon>
        <taxon>Pseudomonadati</taxon>
        <taxon>Planctomycetota</taxon>
        <taxon>Planctomycetia</taxon>
        <taxon>Planctomycetales</taxon>
        <taxon>Planctomycetaceae</taxon>
        <taxon>Fuerstiella</taxon>
    </lineage>
</organism>
<dbReference type="Proteomes" id="UP000187735">
    <property type="component" value="Chromosome"/>
</dbReference>
<dbReference type="PANTHER" id="PTHR36454">
    <property type="entry name" value="LMO2823 PROTEIN"/>
    <property type="match status" value="1"/>
</dbReference>
<protein>
    <recommendedName>
        <fullName evidence="3">DUF1015 domain-containing protein</fullName>
    </recommendedName>
</protein>
<dbReference type="InterPro" id="IPR008323">
    <property type="entry name" value="UCP033563"/>
</dbReference>
<dbReference type="STRING" id="1891926.Fuma_04346"/>
<dbReference type="OrthoDB" id="9781616at2"/>
<evidence type="ECO:0008006" key="3">
    <source>
        <dbReference type="Google" id="ProtNLM"/>
    </source>
</evidence>
<reference evidence="1 2" key="1">
    <citation type="journal article" date="2016" name="Front. Microbiol.">
        <title>Fuerstia marisgermanicae gen. nov., sp. nov., an Unusual Member of the Phylum Planctomycetes from the German Wadden Sea.</title>
        <authorList>
            <person name="Kohn T."/>
            <person name="Heuer A."/>
            <person name="Jogler M."/>
            <person name="Vollmers J."/>
            <person name="Boedeker C."/>
            <person name="Bunk B."/>
            <person name="Rast P."/>
            <person name="Borchert D."/>
            <person name="Glockner I."/>
            <person name="Freese H.M."/>
            <person name="Klenk H.P."/>
            <person name="Overmann J."/>
            <person name="Kaster A.K."/>
            <person name="Rohde M."/>
            <person name="Wiegand S."/>
            <person name="Jogler C."/>
        </authorList>
    </citation>
    <scope>NUCLEOTIDE SEQUENCE [LARGE SCALE GENOMIC DNA]</scope>
    <source>
        <strain evidence="1 2">NH11</strain>
    </source>
</reference>
<dbReference type="KEGG" id="fmr:Fuma_04346"/>
<evidence type="ECO:0000313" key="2">
    <source>
        <dbReference type="Proteomes" id="UP000187735"/>
    </source>
</evidence>
<dbReference type="PANTHER" id="PTHR36454:SF1">
    <property type="entry name" value="DUF1015 DOMAIN-CONTAINING PROTEIN"/>
    <property type="match status" value="1"/>
</dbReference>
<name>A0A1P8WKY2_9PLAN</name>
<dbReference type="Pfam" id="PF06245">
    <property type="entry name" value="DUF1015"/>
    <property type="match status" value="1"/>
</dbReference>
<dbReference type="EMBL" id="CP017641">
    <property type="protein sequence ID" value="APZ94707.1"/>
    <property type="molecule type" value="Genomic_DNA"/>
</dbReference>
<gene>
    <name evidence="1" type="ORF">Fuma_04346</name>
</gene>
<proteinExistence type="predicted"/>